<keyword evidence="1" id="KW-0804">Transcription</keyword>
<keyword evidence="1" id="KW-0539">Nucleus</keyword>
<dbReference type="SMART" id="SM01372">
    <property type="entry name" value="E2F_TDP"/>
    <property type="match status" value="1"/>
</dbReference>
<dbReference type="Proteomes" id="UP001470230">
    <property type="component" value="Unassembled WGS sequence"/>
</dbReference>
<protein>
    <submittedName>
        <fullName evidence="3">Transcription factor e2f8</fullName>
    </submittedName>
</protein>
<dbReference type="Pfam" id="PF02319">
    <property type="entry name" value="WHD_E2F_TDP"/>
    <property type="match status" value="1"/>
</dbReference>
<evidence type="ECO:0000256" key="1">
    <source>
        <dbReference type="RuleBase" id="RU003796"/>
    </source>
</evidence>
<keyword evidence="1" id="KW-0805">Transcription regulation</keyword>
<dbReference type="Gene3D" id="1.10.10.10">
    <property type="entry name" value="Winged helix-like DNA-binding domain superfamily/Winged helix DNA-binding domain"/>
    <property type="match status" value="1"/>
</dbReference>
<dbReference type="EMBL" id="JAPFFF010000037">
    <property type="protein sequence ID" value="KAK8842762.1"/>
    <property type="molecule type" value="Genomic_DNA"/>
</dbReference>
<organism evidence="3 4">
    <name type="scientific">Tritrichomonas musculus</name>
    <dbReference type="NCBI Taxonomy" id="1915356"/>
    <lineage>
        <taxon>Eukaryota</taxon>
        <taxon>Metamonada</taxon>
        <taxon>Parabasalia</taxon>
        <taxon>Tritrichomonadida</taxon>
        <taxon>Tritrichomonadidae</taxon>
        <taxon>Tritrichomonas</taxon>
    </lineage>
</organism>
<evidence type="ECO:0000313" key="3">
    <source>
        <dbReference type="EMBL" id="KAK8842762.1"/>
    </source>
</evidence>
<dbReference type="InterPro" id="IPR003316">
    <property type="entry name" value="E2F_WHTH_DNA-bd_dom"/>
</dbReference>
<keyword evidence="1" id="KW-0238">DNA-binding</keyword>
<dbReference type="SUPFAM" id="SSF46785">
    <property type="entry name" value="Winged helix' DNA-binding domain"/>
    <property type="match status" value="1"/>
</dbReference>
<sequence length="245" mass="28307">MSKPLPKDALPYQPRRNHRNSHSLISVFRNIVHDFEDRTPNDISIMKVAKNNCIQHRRVYDFFNMLTSLNICQYLIKGKLTWVGLSSLNITLKEAYAKIETESVDIPMNVLFCVGASPSLGTLAIKFLCLYIFLGVDALFLKNVSMLFHDPRSDIKSLERRIYLVLNFLEVLGTVSHTSKAGEYKLNLNVDSIVENAMESKKKFLQQRNDLSLENLLNRLDSHYIDNLHINRRDEFSFYTSANFI</sequence>
<dbReference type="InterPro" id="IPR036390">
    <property type="entry name" value="WH_DNA-bd_sf"/>
</dbReference>
<dbReference type="InterPro" id="IPR036388">
    <property type="entry name" value="WH-like_DNA-bd_sf"/>
</dbReference>
<reference evidence="3 4" key="1">
    <citation type="submission" date="2024-04" db="EMBL/GenBank/DDBJ databases">
        <title>Tritrichomonas musculus Genome.</title>
        <authorList>
            <person name="Alves-Ferreira E."/>
            <person name="Grigg M."/>
            <person name="Lorenzi H."/>
            <person name="Galac M."/>
        </authorList>
    </citation>
    <scope>NUCLEOTIDE SEQUENCE [LARGE SCALE GENOMIC DNA]</scope>
    <source>
        <strain evidence="3 4">EAF2021</strain>
    </source>
</reference>
<comment type="caution">
    <text evidence="3">The sequence shown here is derived from an EMBL/GenBank/DDBJ whole genome shotgun (WGS) entry which is preliminary data.</text>
</comment>
<gene>
    <name evidence="3" type="ORF">M9Y10_025626</name>
</gene>
<comment type="subcellular location">
    <subcellularLocation>
        <location evidence="1">Nucleus</location>
    </subcellularLocation>
</comment>
<name>A0ABR2HB32_9EUKA</name>
<evidence type="ECO:0000259" key="2">
    <source>
        <dbReference type="SMART" id="SM01372"/>
    </source>
</evidence>
<accession>A0ABR2HB32</accession>
<evidence type="ECO:0000313" key="4">
    <source>
        <dbReference type="Proteomes" id="UP001470230"/>
    </source>
</evidence>
<keyword evidence="4" id="KW-1185">Reference proteome</keyword>
<comment type="similarity">
    <text evidence="1">Belongs to the E2F/DP family.</text>
</comment>
<proteinExistence type="inferred from homology"/>
<feature type="domain" description="E2F/DP family winged-helix DNA-binding" evidence="2">
    <location>
        <begin position="19"/>
        <end position="84"/>
    </location>
</feature>